<gene>
    <name evidence="1" type="ORF">CO051_04080</name>
</gene>
<comment type="caution">
    <text evidence="1">The sequence shown here is derived from an EMBL/GenBank/DDBJ whole genome shotgun (WGS) entry which is preliminary data.</text>
</comment>
<protein>
    <submittedName>
        <fullName evidence="1">Uncharacterized protein</fullName>
    </submittedName>
</protein>
<dbReference type="EMBL" id="PFSC01000109">
    <property type="protein sequence ID" value="PJC31563.1"/>
    <property type="molecule type" value="Genomic_DNA"/>
</dbReference>
<name>A0A2M8EYF6_9BACT</name>
<organism evidence="1 2">
    <name type="scientific">Candidatus Roizmanbacteria bacterium CG_4_9_14_0_2_um_filter_39_13</name>
    <dbReference type="NCBI Taxonomy" id="1974839"/>
    <lineage>
        <taxon>Bacteria</taxon>
        <taxon>Candidatus Roizmaniibacteriota</taxon>
    </lineage>
</organism>
<evidence type="ECO:0000313" key="1">
    <source>
        <dbReference type="EMBL" id="PJC31563.1"/>
    </source>
</evidence>
<proteinExistence type="predicted"/>
<reference evidence="2" key="1">
    <citation type="submission" date="2017-09" db="EMBL/GenBank/DDBJ databases">
        <title>Depth-based differentiation of microbial function through sediment-hosted aquifers and enrichment of novel symbionts in the deep terrestrial subsurface.</title>
        <authorList>
            <person name="Probst A.J."/>
            <person name="Ladd B."/>
            <person name="Jarett J.K."/>
            <person name="Geller-Mcgrath D.E."/>
            <person name="Sieber C.M.K."/>
            <person name="Emerson J.B."/>
            <person name="Anantharaman K."/>
            <person name="Thomas B.C."/>
            <person name="Malmstrom R."/>
            <person name="Stieglmeier M."/>
            <person name="Klingl A."/>
            <person name="Woyke T."/>
            <person name="Ryan C.M."/>
            <person name="Banfield J.F."/>
        </authorList>
    </citation>
    <scope>NUCLEOTIDE SEQUENCE [LARGE SCALE GENOMIC DNA]</scope>
</reference>
<evidence type="ECO:0000313" key="2">
    <source>
        <dbReference type="Proteomes" id="UP000231383"/>
    </source>
</evidence>
<dbReference type="AlphaFoldDB" id="A0A2M8EYF6"/>
<sequence length="104" mass="11376">MCERPPFMGALIAGTNGGTIGYTEMIIQEQSPPLKPHETGIPDRAPKRPTLKISTIAGITGPEFEIQATLPDGRIEVSYWNSYGCHICGNLPPPISNPQFQWAR</sequence>
<accession>A0A2M8EYF6</accession>
<dbReference type="Proteomes" id="UP000231383">
    <property type="component" value="Unassembled WGS sequence"/>
</dbReference>